<dbReference type="PROSITE" id="PS51031">
    <property type="entry name" value="BESS"/>
    <property type="match status" value="1"/>
</dbReference>
<dbReference type="PANTHER" id="PTHR12243">
    <property type="entry name" value="MADF DOMAIN TRANSCRIPTION FACTOR"/>
    <property type="match status" value="1"/>
</dbReference>
<proteinExistence type="predicted"/>
<dbReference type="PANTHER" id="PTHR12243:SF48">
    <property type="entry name" value="MADF DOMAIN-CONTAINING PROTEIN"/>
    <property type="match status" value="1"/>
</dbReference>
<dbReference type="Pfam" id="PF02944">
    <property type="entry name" value="BESS"/>
    <property type="match status" value="1"/>
</dbReference>
<evidence type="ECO:0000256" key="1">
    <source>
        <dbReference type="PROSITE-ProRule" id="PRU00371"/>
    </source>
</evidence>
<evidence type="ECO:0000259" key="3">
    <source>
        <dbReference type="PROSITE" id="PS51031"/>
    </source>
</evidence>
<dbReference type="InterPro" id="IPR006578">
    <property type="entry name" value="MADF-dom"/>
</dbReference>
<evidence type="ECO:0008006" key="5">
    <source>
        <dbReference type="Google" id="ProtNLM"/>
    </source>
</evidence>
<dbReference type="GO" id="GO:0003677">
    <property type="term" value="F:DNA binding"/>
    <property type="evidence" value="ECO:0007669"/>
    <property type="project" value="InterPro"/>
</dbReference>
<protein>
    <recommendedName>
        <fullName evidence="5">MADF domain-containing protein</fullName>
    </recommendedName>
</protein>
<organism evidence="4">
    <name type="scientific">Stegastes partitus</name>
    <name type="common">bicolor damselfish</name>
    <dbReference type="NCBI Taxonomy" id="144197"/>
    <lineage>
        <taxon>Eukaryota</taxon>
        <taxon>Metazoa</taxon>
        <taxon>Chordata</taxon>
        <taxon>Craniata</taxon>
        <taxon>Vertebrata</taxon>
        <taxon>Euteleostomi</taxon>
        <taxon>Actinopterygii</taxon>
        <taxon>Neopterygii</taxon>
        <taxon>Teleostei</taxon>
        <taxon>Neoteleostei</taxon>
        <taxon>Acanthomorphata</taxon>
        <taxon>Ovalentaria</taxon>
        <taxon>Pomacentridae</taxon>
        <taxon>Stegastes</taxon>
    </lineage>
</organism>
<dbReference type="STRING" id="144197.ENSSPAP00000010827"/>
<dbReference type="AlphaFoldDB" id="A0A3B5AB51"/>
<dbReference type="GeneTree" id="ENSGT00600000084860"/>
<evidence type="ECO:0000313" key="4">
    <source>
        <dbReference type="Ensembl" id="ENSSPAP00000010827.1"/>
    </source>
</evidence>
<name>A0A3B5AB51_9TELE</name>
<dbReference type="GO" id="GO:0005667">
    <property type="term" value="C:transcription regulator complex"/>
    <property type="evidence" value="ECO:0007669"/>
    <property type="project" value="TreeGrafter"/>
</dbReference>
<feature type="domain" description="MADF" evidence="2">
    <location>
        <begin position="1"/>
        <end position="82"/>
    </location>
</feature>
<dbReference type="Ensembl" id="ENSSPAT00000011008.1">
    <property type="protein sequence ID" value="ENSSPAP00000010827.1"/>
    <property type="gene ID" value="ENSSPAG00000008226.1"/>
</dbReference>
<accession>A0A3B5AB51</accession>
<dbReference type="InterPro" id="IPR004210">
    <property type="entry name" value="BESS_motif"/>
</dbReference>
<keyword evidence="1" id="KW-0539">Nucleus</keyword>
<dbReference type="SMART" id="SM00595">
    <property type="entry name" value="MADF"/>
    <property type="match status" value="1"/>
</dbReference>
<dbReference type="PROSITE" id="PS51029">
    <property type="entry name" value="MADF"/>
    <property type="match status" value="1"/>
</dbReference>
<dbReference type="GO" id="GO:0005634">
    <property type="term" value="C:nucleus"/>
    <property type="evidence" value="ECO:0007669"/>
    <property type="project" value="UniProtKB-SubCell"/>
</dbReference>
<dbReference type="InterPro" id="IPR039353">
    <property type="entry name" value="TF_Adf1"/>
</dbReference>
<dbReference type="GO" id="GO:0006357">
    <property type="term" value="P:regulation of transcription by RNA polymerase II"/>
    <property type="evidence" value="ECO:0007669"/>
    <property type="project" value="TreeGrafter"/>
</dbReference>
<sequence length="213" mass="24208">MCEKLIVAVCVHPELYDTLAWKKVSEEDGEPVESCRKKWKSLRDTYLKERRKETERSSGSAAVTGKRWKYSAVLSFLDPFVTPRETLGNMEEVVEEHRAAEYDLIDNQAPDREAAAGQSELEDQGLLTAKDTHAHTPPPPSEHELFLKSLLPSLERLPPQKKQFVKFQIHKLICEATMFDDTSLENGRKQAEIPGGRANDANRVFTLTLHVNH</sequence>
<evidence type="ECO:0000259" key="2">
    <source>
        <dbReference type="PROSITE" id="PS51029"/>
    </source>
</evidence>
<comment type="subcellular location">
    <subcellularLocation>
        <location evidence="1">Nucleus</location>
    </subcellularLocation>
</comment>
<feature type="domain" description="BESS" evidence="3">
    <location>
        <begin position="140"/>
        <end position="179"/>
    </location>
</feature>
<reference evidence="4" key="1">
    <citation type="submission" date="2023-09" db="UniProtKB">
        <authorList>
            <consortium name="Ensembl"/>
        </authorList>
    </citation>
    <scope>IDENTIFICATION</scope>
</reference>
<dbReference type="Pfam" id="PF10545">
    <property type="entry name" value="MADF_DNA_bdg"/>
    <property type="match status" value="1"/>
</dbReference>